<evidence type="ECO:0000256" key="2">
    <source>
        <dbReference type="SAM" id="Phobius"/>
    </source>
</evidence>
<proteinExistence type="predicted"/>
<feature type="transmembrane region" description="Helical" evidence="2">
    <location>
        <begin position="12"/>
        <end position="34"/>
    </location>
</feature>
<keyword evidence="2" id="KW-0812">Transmembrane</keyword>
<keyword evidence="2" id="KW-0472">Membrane</keyword>
<dbReference type="EMBL" id="CP067421">
    <property type="protein sequence ID" value="QQP93229.1"/>
    <property type="molecule type" value="Genomic_DNA"/>
</dbReference>
<protein>
    <submittedName>
        <fullName evidence="3">Uncharacterized protein</fullName>
    </submittedName>
</protein>
<dbReference type="Proteomes" id="UP000595197">
    <property type="component" value="Plasmid pTT6-1"/>
</dbReference>
<geneLocation type="plasmid" evidence="3 4">
    <name>pTT6-1</name>
</geneLocation>
<keyword evidence="2" id="KW-1133">Transmembrane helix</keyword>
<gene>
    <name evidence="3" type="ORF">IGS68_29350</name>
</gene>
<accession>A0ABX7BIY1</accession>
<reference evidence="3" key="1">
    <citation type="submission" date="2021-02" db="EMBL/GenBank/DDBJ databases">
        <title>Skermanella TT6 skin isolate.</title>
        <authorList>
            <person name="Lee K."/>
            <person name="Ganzorig M."/>
        </authorList>
    </citation>
    <scope>NUCLEOTIDE SEQUENCE</scope>
    <source>
        <strain evidence="3">TT6</strain>
    </source>
</reference>
<evidence type="ECO:0000313" key="3">
    <source>
        <dbReference type="EMBL" id="QQP93229.1"/>
    </source>
</evidence>
<organism evidence="3 4">
    <name type="scientific">Skermanella cutis</name>
    <dbReference type="NCBI Taxonomy" id="2775420"/>
    <lineage>
        <taxon>Bacteria</taxon>
        <taxon>Pseudomonadati</taxon>
        <taxon>Pseudomonadota</taxon>
        <taxon>Alphaproteobacteria</taxon>
        <taxon>Rhodospirillales</taxon>
        <taxon>Azospirillaceae</taxon>
        <taxon>Skermanella</taxon>
    </lineage>
</organism>
<keyword evidence="3" id="KW-0614">Plasmid</keyword>
<sequence>MQTHMHTVTVNLLQLVFGGMLCFAVGGLVTYQAVKATAECSVTTSSPLSDEPMRRFMEAPPPPMDQGKRY</sequence>
<feature type="region of interest" description="Disordered" evidence="1">
    <location>
        <begin position="43"/>
        <end position="70"/>
    </location>
</feature>
<evidence type="ECO:0000256" key="1">
    <source>
        <dbReference type="SAM" id="MobiDB-lite"/>
    </source>
</evidence>
<keyword evidence="4" id="KW-1185">Reference proteome</keyword>
<dbReference type="RefSeq" id="WP_201082688.1">
    <property type="nucleotide sequence ID" value="NZ_CP067421.1"/>
</dbReference>
<name>A0ABX7BIY1_9PROT</name>
<evidence type="ECO:0000313" key="4">
    <source>
        <dbReference type="Proteomes" id="UP000595197"/>
    </source>
</evidence>